<comment type="caution">
    <text evidence="3">The sequence shown here is derived from an EMBL/GenBank/DDBJ whole genome shotgun (WGS) entry which is preliminary data.</text>
</comment>
<feature type="transmembrane region" description="Helical" evidence="1">
    <location>
        <begin position="82"/>
        <end position="109"/>
    </location>
</feature>
<gene>
    <name evidence="3" type="ORF">C8D97_1048</name>
</gene>
<dbReference type="Proteomes" id="UP000245790">
    <property type="component" value="Unassembled WGS sequence"/>
</dbReference>
<dbReference type="PANTHER" id="PTHR34220:SF7">
    <property type="entry name" value="SENSOR HISTIDINE KINASE YPDA"/>
    <property type="match status" value="1"/>
</dbReference>
<keyword evidence="3" id="KW-0808">Transferase</keyword>
<evidence type="ECO:0000259" key="2">
    <source>
        <dbReference type="Pfam" id="PF06580"/>
    </source>
</evidence>
<organism evidence="3 4">
    <name type="scientific">Pleionea mediterranea</name>
    <dbReference type="NCBI Taxonomy" id="523701"/>
    <lineage>
        <taxon>Bacteria</taxon>
        <taxon>Pseudomonadati</taxon>
        <taxon>Pseudomonadota</taxon>
        <taxon>Gammaproteobacteria</taxon>
        <taxon>Oceanospirillales</taxon>
        <taxon>Pleioneaceae</taxon>
        <taxon>Pleionea</taxon>
    </lineage>
</organism>
<dbReference type="Pfam" id="PF06580">
    <property type="entry name" value="His_kinase"/>
    <property type="match status" value="1"/>
</dbReference>
<protein>
    <submittedName>
        <fullName evidence="3">Two-component system sensor histidine kinase AlgZ</fullName>
    </submittedName>
</protein>
<evidence type="ECO:0000313" key="3">
    <source>
        <dbReference type="EMBL" id="PWK52790.1"/>
    </source>
</evidence>
<name>A0A316FZ19_9GAMM</name>
<dbReference type="RefSeq" id="WP_109762783.1">
    <property type="nucleotide sequence ID" value="NZ_QGGU01000004.1"/>
</dbReference>
<accession>A0A316FZ19</accession>
<reference evidence="3 4" key="1">
    <citation type="submission" date="2018-05" db="EMBL/GenBank/DDBJ databases">
        <title>Genomic Encyclopedia of Type Strains, Phase IV (KMG-IV): sequencing the most valuable type-strain genomes for metagenomic binning, comparative biology and taxonomic classification.</title>
        <authorList>
            <person name="Goeker M."/>
        </authorList>
    </citation>
    <scope>NUCLEOTIDE SEQUENCE [LARGE SCALE GENOMIC DNA]</scope>
    <source>
        <strain evidence="3 4">DSM 25350</strain>
    </source>
</reference>
<evidence type="ECO:0000256" key="1">
    <source>
        <dbReference type="SAM" id="Phobius"/>
    </source>
</evidence>
<dbReference type="PANTHER" id="PTHR34220">
    <property type="entry name" value="SENSOR HISTIDINE KINASE YPDA"/>
    <property type="match status" value="1"/>
</dbReference>
<keyword evidence="4" id="KW-1185">Reference proteome</keyword>
<evidence type="ECO:0000313" key="4">
    <source>
        <dbReference type="Proteomes" id="UP000245790"/>
    </source>
</evidence>
<dbReference type="EMBL" id="QGGU01000004">
    <property type="protein sequence ID" value="PWK52790.1"/>
    <property type="molecule type" value="Genomic_DNA"/>
</dbReference>
<keyword evidence="1" id="KW-0472">Membrane</keyword>
<dbReference type="OrthoDB" id="2514702at2"/>
<sequence length="358" mass="40145">MEQANHSNTERGIIPDFCQLPRVFMLVLLSELLAILFTILTFNLQQSAWYLLGLHSVFVLWISLFSGAFFCLTRRWLNRCSIVTVTVLSTAAIALITLLSSLLALSLFFNTTITLSPEQMWFLIRNTTAAVLITLVWMRYLYLRQQVLNGIIAEGEARFRSLQAKIQPHFLFNTLNTIASLIAISPTKAENTLEHLATLLRSSLKPGDDLVSLQTELDLCRHYLEIEQQRLGDKLIIEWQIDVDPEAYTLPPFTLQPLVENAVYHGIQLLVDGGVVSIKAEQVAGKSLSSQASSHAEPLLRLEVSNPLPASRSKPGNQTAQSNIQQRLSIRYGSQAKMITHHNNDHYITELLIPGAQS</sequence>
<proteinExistence type="predicted"/>
<keyword evidence="1" id="KW-0812">Transmembrane</keyword>
<feature type="transmembrane region" description="Helical" evidence="1">
    <location>
        <begin position="48"/>
        <end position="70"/>
    </location>
</feature>
<keyword evidence="3" id="KW-0418">Kinase</keyword>
<dbReference type="InterPro" id="IPR010559">
    <property type="entry name" value="Sig_transdc_His_kin_internal"/>
</dbReference>
<dbReference type="GO" id="GO:0000155">
    <property type="term" value="F:phosphorelay sensor kinase activity"/>
    <property type="evidence" value="ECO:0007669"/>
    <property type="project" value="InterPro"/>
</dbReference>
<feature type="transmembrane region" description="Helical" evidence="1">
    <location>
        <begin position="121"/>
        <end position="142"/>
    </location>
</feature>
<dbReference type="GO" id="GO:0016020">
    <property type="term" value="C:membrane"/>
    <property type="evidence" value="ECO:0007669"/>
    <property type="project" value="InterPro"/>
</dbReference>
<feature type="transmembrane region" description="Helical" evidence="1">
    <location>
        <begin position="23"/>
        <end position="42"/>
    </location>
</feature>
<dbReference type="InterPro" id="IPR050640">
    <property type="entry name" value="Bact_2-comp_sensor_kinase"/>
</dbReference>
<feature type="domain" description="Signal transduction histidine kinase internal region" evidence="2">
    <location>
        <begin position="157"/>
        <end position="235"/>
    </location>
</feature>
<dbReference type="AlphaFoldDB" id="A0A316FZ19"/>
<keyword evidence="1" id="KW-1133">Transmembrane helix</keyword>